<dbReference type="RefSeq" id="WP_012035787.1">
    <property type="nucleotide sequence ID" value="NC_009464.1"/>
</dbReference>
<evidence type="ECO:0000313" key="1">
    <source>
        <dbReference type="EMBL" id="CAJ36769.1"/>
    </source>
</evidence>
<dbReference type="eggNOG" id="arCOG08232">
    <property type="taxonomic scope" value="Archaea"/>
</dbReference>
<dbReference type="AlphaFoldDB" id="Q0W4C4"/>
<evidence type="ECO:0008006" key="3">
    <source>
        <dbReference type="Google" id="ProtNLM"/>
    </source>
</evidence>
<dbReference type="STRING" id="351160.RCIX1505"/>
<keyword evidence="2" id="KW-1185">Reference proteome</keyword>
<dbReference type="EMBL" id="AM114193">
    <property type="protein sequence ID" value="CAJ36769.1"/>
    <property type="molecule type" value="Genomic_DNA"/>
</dbReference>
<dbReference type="OrthoDB" id="145133at2157"/>
<name>Q0W4C4_METAR</name>
<protein>
    <recommendedName>
        <fullName evidence="3">Metanogen output domain-containing protein</fullName>
    </recommendedName>
</protein>
<sequence>MDKYTKFANAWKTVGVSSKVRWQQRSVDERLSTGLARKLVARFGDEAKAALAEVALQIGLDDGRKICENLRIDPESPRASLIPLETVSLLSGVDYEVTGDNKARQFPHITIKSGGCVLGKVFEGIDPDIREHICESYTLGLVRAVNKDADVKALRKCCAGNSQCELVVSFK</sequence>
<reference evidence="1 2" key="1">
    <citation type="journal article" date="2006" name="Science">
        <title>Genome of rice cluster I archaea -- the key methane producers in the rice rhizosphere.</title>
        <authorList>
            <person name="Erkel C."/>
            <person name="Kube M."/>
            <person name="Reinhardt R."/>
            <person name="Liesack W."/>
        </authorList>
    </citation>
    <scope>NUCLEOTIDE SEQUENCE [LARGE SCALE GENOMIC DNA]</scope>
    <source>
        <strain evidence="2">DSM 22066 / NBRC 105507 / MRE50</strain>
    </source>
</reference>
<dbReference type="GeneID" id="5145613"/>
<evidence type="ECO:0000313" key="2">
    <source>
        <dbReference type="Proteomes" id="UP000000663"/>
    </source>
</evidence>
<gene>
    <name evidence="1" type="ORF">RCIX1505</name>
</gene>
<proteinExistence type="predicted"/>
<dbReference type="KEGG" id="rci:RCIX1505"/>
<dbReference type="Proteomes" id="UP000000663">
    <property type="component" value="Chromosome"/>
</dbReference>
<accession>Q0W4C4</accession>
<organism evidence="1 2">
    <name type="scientific">Methanocella arvoryzae (strain DSM 22066 / NBRC 105507 / MRE50)</name>
    <dbReference type="NCBI Taxonomy" id="351160"/>
    <lineage>
        <taxon>Archaea</taxon>
        <taxon>Methanobacteriati</taxon>
        <taxon>Methanobacteriota</taxon>
        <taxon>Stenosarchaea group</taxon>
        <taxon>Methanomicrobia</taxon>
        <taxon>Methanocellales</taxon>
        <taxon>Methanocellaceae</taxon>
        <taxon>Methanocella</taxon>
    </lineage>
</organism>